<evidence type="ECO:0000313" key="2">
    <source>
        <dbReference type="EMBL" id="NOH36310.1"/>
    </source>
</evidence>
<evidence type="ECO:0000313" key="3">
    <source>
        <dbReference type="Proteomes" id="UP000525336"/>
    </source>
</evidence>
<dbReference type="Proteomes" id="UP000525336">
    <property type="component" value="Unassembled WGS sequence"/>
</dbReference>
<accession>A0A7Y4DU09</accession>
<dbReference type="RefSeq" id="WP_171369455.1">
    <property type="nucleotide sequence ID" value="NZ_VTXW01000044.1"/>
</dbReference>
<dbReference type="EMBL" id="VTXW01000044">
    <property type="protein sequence ID" value="NOH36310.1"/>
    <property type="molecule type" value="Genomic_DNA"/>
</dbReference>
<comment type="caution">
    <text evidence="2">The sequence shown here is derived from an EMBL/GenBank/DDBJ whole genome shotgun (WGS) entry which is preliminary data.</text>
</comment>
<feature type="chain" id="PRO_5031048909" evidence="1">
    <location>
        <begin position="20"/>
        <end position="184"/>
    </location>
</feature>
<dbReference type="AlphaFoldDB" id="A0A7Y4DU09"/>
<sequence length="184" mass="20983">MKWMITGLLSVLVCLPAMAQPWHKSPELEALITKLNAKYESNELSDYQSEKMDRVDNLSYFIRYLDKPGTPEHAQLKAFLWGMQSAHIGSINQQIQTNVVPWFCPPGGSLKTVSHNAKNPTEFIENIIWYALERDLKVDPEGFSVYNGAVSFSKVTGFIMYGLQTKYPCYDQVPQAHRLVGFNY</sequence>
<organism evidence="2 3">
    <name type="scientific">Vibrio chagasii</name>
    <dbReference type="NCBI Taxonomy" id="170679"/>
    <lineage>
        <taxon>Bacteria</taxon>
        <taxon>Pseudomonadati</taxon>
        <taxon>Pseudomonadota</taxon>
        <taxon>Gammaproteobacteria</taxon>
        <taxon>Vibrionales</taxon>
        <taxon>Vibrionaceae</taxon>
        <taxon>Vibrio</taxon>
    </lineage>
</organism>
<feature type="signal peptide" evidence="1">
    <location>
        <begin position="1"/>
        <end position="19"/>
    </location>
</feature>
<gene>
    <name evidence="2" type="ORF">F0245_23700</name>
</gene>
<protein>
    <submittedName>
        <fullName evidence="2">Uncharacterized protein</fullName>
    </submittedName>
</protein>
<evidence type="ECO:0000256" key="1">
    <source>
        <dbReference type="SAM" id="SignalP"/>
    </source>
</evidence>
<name>A0A7Y4DU09_9VIBR</name>
<keyword evidence="1" id="KW-0732">Signal</keyword>
<proteinExistence type="predicted"/>
<reference evidence="2 3" key="1">
    <citation type="submission" date="2019-09" db="EMBL/GenBank/DDBJ databases">
        <title>Draft genome sequencing and comparative genomics of hatchery-associated Vibrios.</title>
        <authorList>
            <person name="Kehlet-Delgado H."/>
            <person name="Mueller R.S."/>
        </authorList>
    </citation>
    <scope>NUCLEOTIDE SEQUENCE [LARGE SCALE GENOMIC DNA]</scope>
    <source>
        <strain evidence="2 3">00-90-10</strain>
    </source>
</reference>